<keyword evidence="6" id="KW-1133">Transmembrane helix</keyword>
<dbReference type="InterPro" id="IPR002502">
    <property type="entry name" value="Amidase_domain"/>
</dbReference>
<feature type="compositionally biased region" description="Polar residues" evidence="5">
    <location>
        <begin position="58"/>
        <end position="75"/>
    </location>
</feature>
<dbReference type="GO" id="GO:0009253">
    <property type="term" value="P:peptidoglycan catabolic process"/>
    <property type="evidence" value="ECO:0007669"/>
    <property type="project" value="InterPro"/>
</dbReference>
<comment type="caution">
    <text evidence="8">The sequence shown here is derived from an EMBL/GenBank/DDBJ whole genome shotgun (WGS) entry which is preliminary data.</text>
</comment>
<evidence type="ECO:0000256" key="3">
    <source>
        <dbReference type="ARBA" id="ARBA00022801"/>
    </source>
</evidence>
<comment type="catalytic activity">
    <reaction evidence="1">
        <text>Hydrolyzes the link between N-acetylmuramoyl residues and L-amino acid residues in certain cell-wall glycopeptides.</text>
        <dbReference type="EC" id="3.5.1.28"/>
    </reaction>
</comment>
<name>A0A0P8BKP1_9CYAN</name>
<keyword evidence="4" id="KW-0961">Cell wall biogenesis/degradation</keyword>
<gene>
    <name evidence="8" type="ORF">HLUCCA11_15240</name>
</gene>
<accession>A0A0P8BKP1</accession>
<feature type="region of interest" description="Disordered" evidence="5">
    <location>
        <begin position="93"/>
        <end position="112"/>
    </location>
</feature>
<feature type="region of interest" description="Disordered" evidence="5">
    <location>
        <begin position="58"/>
        <end position="87"/>
    </location>
</feature>
<evidence type="ECO:0000313" key="9">
    <source>
        <dbReference type="Proteomes" id="UP000050465"/>
    </source>
</evidence>
<protein>
    <recommendedName>
        <fullName evidence="2">N-acetylmuramoyl-L-alanine amidase</fullName>
        <ecNumber evidence="2">3.5.1.28</ecNumber>
    </recommendedName>
</protein>
<evidence type="ECO:0000256" key="2">
    <source>
        <dbReference type="ARBA" id="ARBA00011901"/>
    </source>
</evidence>
<sequence length="316" mass="34367">MGRSWTIWITSVVAFFLTVILVVTSGPTRESSAQPEKLVANPTSLGLPRLNLAQGDSLSENTLTDSLPSELSNRRSGARVSVSQDATTQTATAVGGASLGTGAEIDTASTPSNPLVSAVTQYQPREIVQLADPSNYGERFIQDINGNAVNNEYIVVLHETVGSATSALNTFGTYHSREADQVSYHSLITLDGTVVYVVPPEQRAFGAGDSVFISAYGEESVLTHAGFPSSVNNFAYHISLETPLDGQNNNARTHSGYTESQYQSLAWLLARTNIPDDRITTHEAVDRSGSRMDPRSFEADRMYRLLRQYESRQTLR</sequence>
<dbReference type="GO" id="GO:0009254">
    <property type="term" value="P:peptidoglycan turnover"/>
    <property type="evidence" value="ECO:0007669"/>
    <property type="project" value="TreeGrafter"/>
</dbReference>
<proteinExistence type="predicted"/>
<dbReference type="CDD" id="cd06583">
    <property type="entry name" value="PGRP"/>
    <property type="match status" value="1"/>
</dbReference>
<evidence type="ECO:0000259" key="7">
    <source>
        <dbReference type="SMART" id="SM00644"/>
    </source>
</evidence>
<dbReference type="Gene3D" id="3.40.80.10">
    <property type="entry name" value="Peptidoglycan recognition protein-like"/>
    <property type="match status" value="1"/>
</dbReference>
<evidence type="ECO:0000256" key="6">
    <source>
        <dbReference type="SAM" id="Phobius"/>
    </source>
</evidence>
<evidence type="ECO:0000256" key="5">
    <source>
        <dbReference type="SAM" id="MobiDB-lite"/>
    </source>
</evidence>
<dbReference type="InterPro" id="IPR051206">
    <property type="entry name" value="NAMLAA_amidase_2"/>
</dbReference>
<feature type="transmembrane region" description="Helical" evidence="6">
    <location>
        <begin position="6"/>
        <end position="24"/>
    </location>
</feature>
<keyword evidence="6" id="KW-0812">Transmembrane</keyword>
<organism evidence="8 9">
    <name type="scientific">Phormidesmis priestleyi Ana</name>
    <dbReference type="NCBI Taxonomy" id="1666911"/>
    <lineage>
        <taxon>Bacteria</taxon>
        <taxon>Bacillati</taxon>
        <taxon>Cyanobacteriota</taxon>
        <taxon>Cyanophyceae</taxon>
        <taxon>Leptolyngbyales</taxon>
        <taxon>Leptolyngbyaceae</taxon>
        <taxon>Phormidesmis</taxon>
    </lineage>
</organism>
<dbReference type="PATRIC" id="fig|1666911.3.peg.329"/>
<dbReference type="Pfam" id="PF01510">
    <property type="entry name" value="Amidase_2"/>
    <property type="match status" value="1"/>
</dbReference>
<reference evidence="8 9" key="1">
    <citation type="submission" date="2015-09" db="EMBL/GenBank/DDBJ databases">
        <title>Identification and resolution of microdiversity through metagenomic sequencing of parallel consortia.</title>
        <authorList>
            <person name="Nelson W.C."/>
            <person name="Romine M.F."/>
            <person name="Lindemann S.R."/>
        </authorList>
    </citation>
    <scope>NUCLEOTIDE SEQUENCE [LARGE SCALE GENOMIC DNA]</scope>
    <source>
        <strain evidence="8">Ana</strain>
    </source>
</reference>
<dbReference type="EMBL" id="LJZR01000021">
    <property type="protein sequence ID" value="KPQ34271.1"/>
    <property type="molecule type" value="Genomic_DNA"/>
</dbReference>
<dbReference type="AlphaFoldDB" id="A0A0P8BKP1"/>
<keyword evidence="6" id="KW-0472">Membrane</keyword>
<dbReference type="PANTHER" id="PTHR30417:SF1">
    <property type="entry name" value="N-ACETYLMURAMOYL-L-ALANINE AMIDASE AMID"/>
    <property type="match status" value="1"/>
</dbReference>
<dbReference type="SMART" id="SM00644">
    <property type="entry name" value="Ami_2"/>
    <property type="match status" value="1"/>
</dbReference>
<dbReference type="InterPro" id="IPR036505">
    <property type="entry name" value="Amidase/PGRP_sf"/>
</dbReference>
<dbReference type="GO" id="GO:0071555">
    <property type="term" value="P:cell wall organization"/>
    <property type="evidence" value="ECO:0007669"/>
    <property type="project" value="UniProtKB-KW"/>
</dbReference>
<dbReference type="Proteomes" id="UP000050465">
    <property type="component" value="Unassembled WGS sequence"/>
</dbReference>
<evidence type="ECO:0000256" key="4">
    <source>
        <dbReference type="ARBA" id="ARBA00023316"/>
    </source>
</evidence>
<dbReference type="EC" id="3.5.1.28" evidence="2"/>
<dbReference type="GO" id="GO:0008745">
    <property type="term" value="F:N-acetylmuramoyl-L-alanine amidase activity"/>
    <property type="evidence" value="ECO:0007669"/>
    <property type="project" value="UniProtKB-EC"/>
</dbReference>
<evidence type="ECO:0000256" key="1">
    <source>
        <dbReference type="ARBA" id="ARBA00001561"/>
    </source>
</evidence>
<dbReference type="STRING" id="1666911.HLUCCA11_15240"/>
<evidence type="ECO:0000313" key="8">
    <source>
        <dbReference type="EMBL" id="KPQ34271.1"/>
    </source>
</evidence>
<dbReference type="PANTHER" id="PTHR30417">
    <property type="entry name" value="N-ACETYLMURAMOYL-L-ALANINE AMIDASE AMID"/>
    <property type="match status" value="1"/>
</dbReference>
<feature type="domain" description="N-acetylmuramoyl-L-alanine amidase" evidence="7">
    <location>
        <begin position="141"/>
        <end position="295"/>
    </location>
</feature>
<keyword evidence="3" id="KW-0378">Hydrolase</keyword>
<dbReference type="SUPFAM" id="SSF55846">
    <property type="entry name" value="N-acetylmuramoyl-L-alanine amidase-like"/>
    <property type="match status" value="1"/>
</dbReference>